<evidence type="ECO:0000313" key="2">
    <source>
        <dbReference type="EMBL" id="CAF1442983.1"/>
    </source>
</evidence>
<gene>
    <name evidence="2" type="ORF">IZO911_LOCUS41911</name>
</gene>
<dbReference type="Proteomes" id="UP000663860">
    <property type="component" value="Unassembled WGS sequence"/>
</dbReference>
<dbReference type="Pfam" id="PF12867">
    <property type="entry name" value="DinB_2"/>
    <property type="match status" value="1"/>
</dbReference>
<dbReference type="Gene3D" id="1.20.120.450">
    <property type="entry name" value="dinb family like domain"/>
    <property type="match status" value="1"/>
</dbReference>
<dbReference type="InterPro" id="IPR034660">
    <property type="entry name" value="DinB/YfiT-like"/>
</dbReference>
<reference evidence="2" key="1">
    <citation type="submission" date="2021-02" db="EMBL/GenBank/DDBJ databases">
        <authorList>
            <person name="Nowell W R."/>
        </authorList>
    </citation>
    <scope>NUCLEOTIDE SEQUENCE</scope>
</reference>
<feature type="domain" description="DinB-like" evidence="1">
    <location>
        <begin position="25"/>
        <end position="150"/>
    </location>
</feature>
<protein>
    <recommendedName>
        <fullName evidence="1">DinB-like domain-containing protein</fullName>
    </recommendedName>
</protein>
<evidence type="ECO:0000313" key="3">
    <source>
        <dbReference type="Proteomes" id="UP000663860"/>
    </source>
</evidence>
<accession>A0A815NQN4</accession>
<sequence length="163" mass="18900">MTNTQETNVVVKELISFLKKGNAHATFSDAVKDVPFDDLGKKPHDLPYSIWQLTEHTRIAQNDILEFCSNKNYKEKNWPADYWPKKNAPSNESEWKNSLQQIKDDLDAFIDLLKDDDADIYVPFEHGNGQNLMREALLIVDHTSYHTGEILIIRRLLGNWKKS</sequence>
<dbReference type="EMBL" id="CAJNOE010001682">
    <property type="protein sequence ID" value="CAF1442983.1"/>
    <property type="molecule type" value="Genomic_DNA"/>
</dbReference>
<organism evidence="2 3">
    <name type="scientific">Adineta steineri</name>
    <dbReference type="NCBI Taxonomy" id="433720"/>
    <lineage>
        <taxon>Eukaryota</taxon>
        <taxon>Metazoa</taxon>
        <taxon>Spiralia</taxon>
        <taxon>Gnathifera</taxon>
        <taxon>Rotifera</taxon>
        <taxon>Eurotatoria</taxon>
        <taxon>Bdelloidea</taxon>
        <taxon>Adinetida</taxon>
        <taxon>Adinetidae</taxon>
        <taxon>Adineta</taxon>
    </lineage>
</organism>
<proteinExistence type="predicted"/>
<dbReference type="InterPro" id="IPR024775">
    <property type="entry name" value="DinB-like"/>
</dbReference>
<dbReference type="SUPFAM" id="SSF109854">
    <property type="entry name" value="DinB/YfiT-like putative metalloenzymes"/>
    <property type="match status" value="1"/>
</dbReference>
<dbReference type="AlphaFoldDB" id="A0A815NQN4"/>
<name>A0A815NQN4_9BILA</name>
<comment type="caution">
    <text evidence="2">The sequence shown here is derived from an EMBL/GenBank/DDBJ whole genome shotgun (WGS) entry which is preliminary data.</text>
</comment>
<evidence type="ECO:0000259" key="1">
    <source>
        <dbReference type="Pfam" id="PF12867"/>
    </source>
</evidence>